<dbReference type="AlphaFoldDB" id="A0A8C4ZGY0"/>
<dbReference type="InterPro" id="IPR036179">
    <property type="entry name" value="Ig-like_dom_sf"/>
</dbReference>
<evidence type="ECO:0000256" key="3">
    <source>
        <dbReference type="ARBA" id="ARBA00023136"/>
    </source>
</evidence>
<keyword evidence="5" id="KW-0812">Transmembrane</keyword>
<keyword evidence="4" id="KW-0325">Glycoprotein</keyword>
<evidence type="ECO:0000256" key="2">
    <source>
        <dbReference type="ARBA" id="ARBA00022729"/>
    </source>
</evidence>
<dbReference type="InterPro" id="IPR013783">
    <property type="entry name" value="Ig-like_fold"/>
</dbReference>
<dbReference type="InterPro" id="IPR015631">
    <property type="entry name" value="CD2/SLAM_rcpt"/>
</dbReference>
<dbReference type="GeneTree" id="ENSGT00610000086518"/>
<dbReference type="Ensembl" id="ENSGMOT00000014116.2">
    <property type="protein sequence ID" value="ENSGMOP00000013755.2"/>
    <property type="gene ID" value="ENSGMOG00000025281.1"/>
</dbReference>
<evidence type="ECO:0000313" key="7">
    <source>
        <dbReference type="Proteomes" id="UP000694546"/>
    </source>
</evidence>
<keyword evidence="2" id="KW-0732">Signal</keyword>
<dbReference type="Proteomes" id="UP000694546">
    <property type="component" value="Chromosome 4"/>
</dbReference>
<comment type="subcellular location">
    <subcellularLocation>
        <location evidence="1">Membrane</location>
    </subcellularLocation>
</comment>
<dbReference type="PANTHER" id="PTHR12080:SF125">
    <property type="entry name" value="CD48 ANTIGEN-LIKE"/>
    <property type="match status" value="1"/>
</dbReference>
<reference evidence="6" key="1">
    <citation type="submission" date="2025-05" db="UniProtKB">
        <authorList>
            <consortium name="Ensembl"/>
        </authorList>
    </citation>
    <scope>IDENTIFICATION</scope>
</reference>
<dbReference type="Ensembl" id="ENSGMOT00000047235.1">
    <property type="protein sequence ID" value="ENSGMOP00000061563.1"/>
    <property type="gene ID" value="ENSGMOG00000034826.1"/>
</dbReference>
<proteinExistence type="predicted"/>
<name>A0A8C4ZGY0_GADMO</name>
<keyword evidence="5" id="KW-1133">Transmembrane helix</keyword>
<evidence type="ECO:0000256" key="5">
    <source>
        <dbReference type="SAM" id="Phobius"/>
    </source>
</evidence>
<dbReference type="PANTHER" id="PTHR12080">
    <property type="entry name" value="SIGNALING LYMPHOCYTIC ACTIVATION MOLECULE"/>
    <property type="match status" value="1"/>
</dbReference>
<evidence type="ECO:0000256" key="1">
    <source>
        <dbReference type="ARBA" id="ARBA00004370"/>
    </source>
</evidence>
<organism evidence="6 7">
    <name type="scientific">Gadus morhua</name>
    <name type="common">Atlantic cod</name>
    <dbReference type="NCBI Taxonomy" id="8049"/>
    <lineage>
        <taxon>Eukaryota</taxon>
        <taxon>Metazoa</taxon>
        <taxon>Chordata</taxon>
        <taxon>Craniata</taxon>
        <taxon>Vertebrata</taxon>
        <taxon>Euteleostomi</taxon>
        <taxon>Actinopterygii</taxon>
        <taxon>Neopterygii</taxon>
        <taxon>Teleostei</taxon>
        <taxon>Neoteleostei</taxon>
        <taxon>Acanthomorphata</taxon>
        <taxon>Zeiogadaria</taxon>
        <taxon>Gadariae</taxon>
        <taxon>Gadiformes</taxon>
        <taxon>Gadoidei</taxon>
        <taxon>Gadidae</taxon>
        <taxon>Gadus</taxon>
    </lineage>
</organism>
<protein>
    <recommendedName>
        <fullName evidence="8">Ig-like domain-containing protein</fullName>
    </recommendedName>
</protein>
<evidence type="ECO:0000256" key="4">
    <source>
        <dbReference type="ARBA" id="ARBA00023180"/>
    </source>
</evidence>
<keyword evidence="3 5" id="KW-0472">Membrane</keyword>
<keyword evidence="7" id="KW-1185">Reference proteome</keyword>
<dbReference type="Gene3D" id="2.60.40.10">
    <property type="entry name" value="Immunoglobulins"/>
    <property type="match status" value="2"/>
</dbReference>
<accession>A0A8C4ZGY0</accession>
<dbReference type="OMA" id="YFWKLGE"/>
<evidence type="ECO:0000313" key="6">
    <source>
        <dbReference type="Ensembl" id="ENSGMOP00000013755.2"/>
    </source>
</evidence>
<dbReference type="GO" id="GO:0016020">
    <property type="term" value="C:membrane"/>
    <property type="evidence" value="ECO:0007669"/>
    <property type="project" value="UniProtKB-SubCell"/>
</dbReference>
<evidence type="ECO:0008006" key="8">
    <source>
        <dbReference type="Google" id="ProtNLM"/>
    </source>
</evidence>
<feature type="transmembrane region" description="Helical" evidence="5">
    <location>
        <begin position="209"/>
        <end position="231"/>
    </location>
</feature>
<sequence length="236" mass="25895">IKTFQSFLFFVAAQGEPKYFEVGTPLTLEPDVSTVPQPINTIRWKYGTGLVVDWDPSGHTYYGSFKGRTTLDPKTLWLVINRLTLADSGQFSLETNLGTFGTHEVKVISKCVCPPPTPSIKTQPLVCDVICTLKCTADTTDLGPVSYEWKKDEGEWTEGDELKVMEISKPPEKFSCRLKTPVRTSNASIAKDNPLYKPVPDGLTLGDIFGIRIGILCVVAVIAVIAVINVISGEEP</sequence>
<dbReference type="SUPFAM" id="SSF48726">
    <property type="entry name" value="Immunoglobulin"/>
    <property type="match status" value="1"/>
</dbReference>